<accession>A0A8A1M3Z0</accession>
<reference evidence="1" key="1">
    <citation type="submission" date="2021-01" db="EMBL/GenBank/DDBJ databases">
        <title>Chromosome-level genome assembly of a human fungal pathogen reveals clustering of transcriptionally co-regulated genes.</title>
        <authorList>
            <person name="Voorhies M."/>
            <person name="Cohen S."/>
            <person name="Shea T.P."/>
            <person name="Petrus S."/>
            <person name="Munoz J.F."/>
            <person name="Poplawski S."/>
            <person name="Goldman W.E."/>
            <person name="Michael T."/>
            <person name="Cuomo C.A."/>
            <person name="Sil A."/>
            <person name="Beyhan S."/>
        </authorList>
    </citation>
    <scope>NUCLEOTIDE SEQUENCE</scope>
    <source>
        <strain evidence="1">WU24</strain>
    </source>
</reference>
<dbReference type="GO" id="GO:0004497">
    <property type="term" value="F:monooxygenase activity"/>
    <property type="evidence" value="ECO:0007669"/>
    <property type="project" value="UniProtKB-KW"/>
</dbReference>
<protein>
    <submittedName>
        <fullName evidence="1">Cytochrome P450 monooxygenase</fullName>
    </submittedName>
</protein>
<sequence length="73" mass="8775">MLLDDVTFEYAEHFRLSCHFYFITDVIFSINFAQEVPLAVDQWEKIIRILAYPLWEAIFEKCTHLDWPGLFAF</sequence>
<dbReference type="Proteomes" id="UP000663671">
    <property type="component" value="Chromosome 2"/>
</dbReference>
<gene>
    <name evidence="1" type="ORF">I7I51_08809</name>
</gene>
<keyword evidence="1" id="KW-0560">Oxidoreductase</keyword>
<name>A0A8A1M3Z0_AJECA</name>
<dbReference type="AlphaFoldDB" id="A0A8A1M3Z0"/>
<dbReference type="VEuPathDB" id="FungiDB:I7I51_08809"/>
<organism evidence="1 2">
    <name type="scientific">Ajellomyces capsulatus</name>
    <name type="common">Darling's disease fungus</name>
    <name type="synonym">Histoplasma capsulatum</name>
    <dbReference type="NCBI Taxonomy" id="5037"/>
    <lineage>
        <taxon>Eukaryota</taxon>
        <taxon>Fungi</taxon>
        <taxon>Dikarya</taxon>
        <taxon>Ascomycota</taxon>
        <taxon>Pezizomycotina</taxon>
        <taxon>Eurotiomycetes</taxon>
        <taxon>Eurotiomycetidae</taxon>
        <taxon>Onygenales</taxon>
        <taxon>Ajellomycetaceae</taxon>
        <taxon>Histoplasma</taxon>
    </lineage>
</organism>
<proteinExistence type="predicted"/>
<evidence type="ECO:0000313" key="1">
    <source>
        <dbReference type="EMBL" id="QSS59374.1"/>
    </source>
</evidence>
<evidence type="ECO:0000313" key="2">
    <source>
        <dbReference type="Proteomes" id="UP000663671"/>
    </source>
</evidence>
<dbReference type="EMBL" id="CP069109">
    <property type="protein sequence ID" value="QSS59374.1"/>
    <property type="molecule type" value="Genomic_DNA"/>
</dbReference>
<keyword evidence="1" id="KW-0503">Monooxygenase</keyword>